<evidence type="ECO:0000256" key="5">
    <source>
        <dbReference type="SAM" id="MobiDB-lite"/>
    </source>
</evidence>
<dbReference type="PROSITE" id="PS00063">
    <property type="entry name" value="ALDOKETO_REDUCTASE_3"/>
    <property type="match status" value="1"/>
</dbReference>
<dbReference type="PANTHER" id="PTHR43827">
    <property type="entry name" value="2,5-DIKETO-D-GLUCONIC ACID REDUCTASE"/>
    <property type="match status" value="1"/>
</dbReference>
<dbReference type="InterPro" id="IPR023210">
    <property type="entry name" value="NADP_OxRdtase_dom"/>
</dbReference>
<comment type="caution">
    <text evidence="8">The sequence shown here is derived from an EMBL/GenBank/DDBJ whole genome shotgun (WGS) entry which is preliminary data.</text>
</comment>
<proteinExistence type="inferred from homology"/>
<dbReference type="FunFam" id="3.20.20.100:FF:000002">
    <property type="entry name" value="2,5-diketo-D-gluconic acid reductase A"/>
    <property type="match status" value="1"/>
</dbReference>
<sequence length="341" mass="38182">MDKHSDSINTARNRREFLKDSSKMAALVGGVACFGAFGGQMFGADSKTQDSKKDSKTQSSNAKDSKITESNHAITLNNGLSMPLVGLGTYDLRDSACVQAMQDALSVGYRLFDTAQMYANESEVGKGLKRGLKAQNIARERIFVTTKLSNNMTYAECKKEIDVRLKKLDLGYIDLLLLHREFENSKDMWRAMQEAHKAGKVRSLGLSNFSQSAFLDFIKTCEIKPVVNQLETHVFFQRREYQGVLEAHGVRLQAWSPFSKGKNDFFNNEVLLKIGKKHNKSAAQVGLNYLVSRGVSVIPKTSKIERMRENLNIFDFTLDKSDIDSIAKLDTGKSSFGWFNA</sequence>
<dbReference type="InterPro" id="IPR018170">
    <property type="entry name" value="Aldo/ket_reductase_CS"/>
</dbReference>
<keyword evidence="6" id="KW-0812">Transmembrane</keyword>
<feature type="compositionally biased region" description="Basic and acidic residues" evidence="5">
    <location>
        <begin position="47"/>
        <end position="56"/>
    </location>
</feature>
<evidence type="ECO:0000313" key="8">
    <source>
        <dbReference type="EMBL" id="TLD95196.1"/>
    </source>
</evidence>
<evidence type="ECO:0000256" key="1">
    <source>
        <dbReference type="ARBA" id="ARBA00007905"/>
    </source>
</evidence>
<reference evidence="8 9" key="1">
    <citation type="journal article" date="2014" name="Genome Announc.">
        <title>Draft genome sequences of eight enterohepatic helicobacter species isolated from both laboratory and wild rodents.</title>
        <authorList>
            <person name="Sheh A."/>
            <person name="Shen Z."/>
            <person name="Fox J.G."/>
        </authorList>
    </citation>
    <scope>NUCLEOTIDE SEQUENCE [LARGE SCALE GENOMIC DNA]</scope>
    <source>
        <strain evidence="8 9">MIT 09-6949</strain>
    </source>
</reference>
<evidence type="ECO:0000313" key="9">
    <source>
        <dbReference type="Proteomes" id="UP000029733"/>
    </source>
</evidence>
<dbReference type="RefSeq" id="WP_081946274.1">
    <property type="nucleotide sequence ID" value="NZ_JRPR02000010.1"/>
</dbReference>
<name>A0A4U8T6I0_9HELI</name>
<dbReference type="STRING" id="1677920.LS71_06200"/>
<keyword evidence="3" id="KW-0560">Oxidoreductase</keyword>
<dbReference type="PANTHER" id="PTHR43827:SF3">
    <property type="entry name" value="NADP-DEPENDENT OXIDOREDUCTASE DOMAIN-CONTAINING PROTEIN"/>
    <property type="match status" value="1"/>
</dbReference>
<gene>
    <name evidence="8" type="ORF">LS71_008540</name>
</gene>
<dbReference type="AlphaFoldDB" id="A0A4U8T6I0"/>
<dbReference type="PROSITE" id="PS00798">
    <property type="entry name" value="ALDOKETO_REDUCTASE_1"/>
    <property type="match status" value="1"/>
</dbReference>
<dbReference type="EMBL" id="JRPR02000010">
    <property type="protein sequence ID" value="TLD95196.1"/>
    <property type="molecule type" value="Genomic_DNA"/>
</dbReference>
<evidence type="ECO:0000256" key="2">
    <source>
        <dbReference type="ARBA" id="ARBA00022857"/>
    </source>
</evidence>
<dbReference type="Gene3D" id="3.20.20.100">
    <property type="entry name" value="NADP-dependent oxidoreductase domain"/>
    <property type="match status" value="1"/>
</dbReference>
<evidence type="ECO:0000256" key="6">
    <source>
        <dbReference type="SAM" id="Phobius"/>
    </source>
</evidence>
<comment type="similarity">
    <text evidence="1">Belongs to the aldo/keto reductase family.</text>
</comment>
<organism evidence="8 9">
    <name type="scientific">Helicobacter jaachi</name>
    <dbReference type="NCBI Taxonomy" id="1677920"/>
    <lineage>
        <taxon>Bacteria</taxon>
        <taxon>Pseudomonadati</taxon>
        <taxon>Campylobacterota</taxon>
        <taxon>Epsilonproteobacteria</taxon>
        <taxon>Campylobacterales</taxon>
        <taxon>Helicobacteraceae</taxon>
        <taxon>Helicobacter</taxon>
    </lineage>
</organism>
<dbReference type="PRINTS" id="PR00069">
    <property type="entry name" value="ALDKETRDTASE"/>
</dbReference>
<dbReference type="Pfam" id="PF00248">
    <property type="entry name" value="Aldo_ket_red"/>
    <property type="match status" value="1"/>
</dbReference>
<dbReference type="SUPFAM" id="SSF51430">
    <property type="entry name" value="NAD(P)-linked oxidoreductase"/>
    <property type="match status" value="1"/>
</dbReference>
<feature type="domain" description="NADP-dependent oxidoreductase" evidence="7">
    <location>
        <begin position="94"/>
        <end position="330"/>
    </location>
</feature>
<comment type="catalytic activity">
    <reaction evidence="4">
        <text>hydroxyacetone + NADP(+) = methylglyoxal + NADPH + H(+)</text>
        <dbReference type="Rhea" id="RHEA:27986"/>
        <dbReference type="ChEBI" id="CHEBI:15378"/>
        <dbReference type="ChEBI" id="CHEBI:17158"/>
        <dbReference type="ChEBI" id="CHEBI:27957"/>
        <dbReference type="ChEBI" id="CHEBI:57783"/>
        <dbReference type="ChEBI" id="CHEBI:58349"/>
    </reaction>
</comment>
<evidence type="ECO:0000259" key="7">
    <source>
        <dbReference type="Pfam" id="PF00248"/>
    </source>
</evidence>
<dbReference type="GO" id="GO:0016616">
    <property type="term" value="F:oxidoreductase activity, acting on the CH-OH group of donors, NAD or NADP as acceptor"/>
    <property type="evidence" value="ECO:0007669"/>
    <property type="project" value="UniProtKB-ARBA"/>
</dbReference>
<dbReference type="PROSITE" id="PS00062">
    <property type="entry name" value="ALDOKETO_REDUCTASE_2"/>
    <property type="match status" value="1"/>
</dbReference>
<evidence type="ECO:0000256" key="3">
    <source>
        <dbReference type="ARBA" id="ARBA00023002"/>
    </source>
</evidence>
<keyword evidence="6" id="KW-1133">Transmembrane helix</keyword>
<feature type="transmembrane region" description="Helical" evidence="6">
    <location>
        <begin position="24"/>
        <end position="43"/>
    </location>
</feature>
<dbReference type="InterPro" id="IPR020471">
    <property type="entry name" value="AKR"/>
</dbReference>
<accession>A0A4U8T6I0</accession>
<keyword evidence="2" id="KW-0521">NADP</keyword>
<dbReference type="InterPro" id="IPR036812">
    <property type="entry name" value="NAD(P)_OxRdtase_dom_sf"/>
</dbReference>
<evidence type="ECO:0000256" key="4">
    <source>
        <dbReference type="ARBA" id="ARBA00049445"/>
    </source>
</evidence>
<dbReference type="Proteomes" id="UP000029733">
    <property type="component" value="Unassembled WGS sequence"/>
</dbReference>
<keyword evidence="6" id="KW-0472">Membrane</keyword>
<keyword evidence="9" id="KW-1185">Reference proteome</keyword>
<feature type="region of interest" description="Disordered" evidence="5">
    <location>
        <begin position="45"/>
        <end position="68"/>
    </location>
</feature>
<protein>
    <submittedName>
        <fullName evidence="8">Aldo/keto reductase</fullName>
    </submittedName>
</protein>
<dbReference type="OrthoDB" id="5328358at2"/>